<evidence type="ECO:0000313" key="4">
    <source>
        <dbReference type="EMBL" id="URE09339.1"/>
    </source>
</evidence>
<dbReference type="CDD" id="cd12885">
    <property type="entry name" value="SPRY_RanBP_like"/>
    <property type="match status" value="1"/>
</dbReference>
<dbReference type="InterPro" id="IPR044736">
    <property type="entry name" value="Gid1/RanBPM/SPLA_SPRY"/>
</dbReference>
<dbReference type="AlphaFoldDB" id="A0A9E7GCA2"/>
<dbReference type="PANTHER" id="PTHR44991">
    <property type="entry name" value="IMMUNOGLOBULIN SUPERFAMILY MEMBER 5"/>
    <property type="match status" value="1"/>
</dbReference>
<dbReference type="Gene3D" id="2.60.120.920">
    <property type="match status" value="1"/>
</dbReference>
<feature type="domain" description="SPRY" evidence="3">
    <location>
        <begin position="309"/>
        <end position="401"/>
    </location>
</feature>
<protein>
    <submittedName>
        <fullName evidence="4">SPRY domain</fullName>
    </submittedName>
</protein>
<feature type="transmembrane region" description="Helical" evidence="2">
    <location>
        <begin position="7"/>
        <end position="26"/>
    </location>
</feature>
<dbReference type="SUPFAM" id="SSF49899">
    <property type="entry name" value="Concanavalin A-like lectins/glucanases"/>
    <property type="match status" value="1"/>
</dbReference>
<accession>A0A9E7GCA2</accession>
<feature type="compositionally biased region" description="Low complexity" evidence="1">
    <location>
        <begin position="292"/>
        <end position="307"/>
    </location>
</feature>
<keyword evidence="5" id="KW-1185">Reference proteome</keyword>
<dbReference type="Pfam" id="PF00622">
    <property type="entry name" value="SPRY"/>
    <property type="match status" value="1"/>
</dbReference>
<dbReference type="InterPro" id="IPR003877">
    <property type="entry name" value="SPRY_dom"/>
</dbReference>
<dbReference type="EMBL" id="CP097508">
    <property type="protein sequence ID" value="URE09339.1"/>
    <property type="molecule type" value="Genomic_DNA"/>
</dbReference>
<organism evidence="4 5">
    <name type="scientific">Musa troglodytarum</name>
    <name type="common">fe'i banana</name>
    <dbReference type="NCBI Taxonomy" id="320322"/>
    <lineage>
        <taxon>Eukaryota</taxon>
        <taxon>Viridiplantae</taxon>
        <taxon>Streptophyta</taxon>
        <taxon>Embryophyta</taxon>
        <taxon>Tracheophyta</taxon>
        <taxon>Spermatophyta</taxon>
        <taxon>Magnoliopsida</taxon>
        <taxon>Liliopsida</taxon>
        <taxon>Zingiberales</taxon>
        <taxon>Musaceae</taxon>
        <taxon>Musa</taxon>
    </lineage>
</organism>
<dbReference type="PANTHER" id="PTHR44991:SF1">
    <property type="entry name" value="IMMUNOGLOBULIN SUPERFAMILY MEMBER 5"/>
    <property type="match status" value="1"/>
</dbReference>
<keyword evidence="2" id="KW-0472">Membrane</keyword>
<keyword evidence="2" id="KW-1133">Transmembrane helix</keyword>
<name>A0A9E7GCA2_9LILI</name>
<evidence type="ECO:0000313" key="5">
    <source>
        <dbReference type="Proteomes" id="UP001055439"/>
    </source>
</evidence>
<evidence type="ECO:0000259" key="3">
    <source>
        <dbReference type="Pfam" id="PF00622"/>
    </source>
</evidence>
<gene>
    <name evidence="4" type="ORF">MUK42_04026</name>
</gene>
<dbReference type="InterPro" id="IPR043136">
    <property type="entry name" value="B30.2/SPRY_sf"/>
</dbReference>
<dbReference type="InterPro" id="IPR013320">
    <property type="entry name" value="ConA-like_dom_sf"/>
</dbReference>
<feature type="region of interest" description="Disordered" evidence="1">
    <location>
        <begin position="270"/>
        <end position="317"/>
    </location>
</feature>
<proteinExistence type="predicted"/>
<dbReference type="OrthoDB" id="258495at2759"/>
<sequence>MKPWIKILAMALAGAVVFLLLPLLFWCRLRRRLVPRTAEASPPQSLQSGIARLQLADRSNTSGKAGRLVHHHLHLHHRPSQGQDQDQHQVPTPFCWNDHPGLVVEAVENGWSRFVFAAGRSPDHLHPRCAPVWGLCVVCDGGSDPVETSWEVPVGSADFLQTVRLNPRARRSGSAGSSPLLHGESVSIARMLLPLPGPSLRVSSFPQDAYFEITILYLKPHQQQHSSSRASRRAKADAGGESERAKLIADKFFESPSDATAHDTVTPAVIDINSPNQGAKSTKEEGGKQRQSSLLSLGLTHGGSLPSRPSPGTYRGSIGFHSDGSLHLDGMKLVSESEKAEWAEVNTVVGCGFDPSKKKVFFTVDSELKHVIHCNSDTYKAPLFPVISANADAMLLVNLGQSKFKYEPANARRTPNPCFVRSSSVDGGADTISYEDSRELFSMGRIDSEWVDAVKKSQSGSSSKKSNVNCNNDGGSVIDVDADSDLFEISLHI</sequence>
<feature type="region of interest" description="Disordered" evidence="1">
    <location>
        <begin position="222"/>
        <end position="242"/>
    </location>
</feature>
<keyword evidence="2" id="KW-0812">Transmembrane</keyword>
<evidence type="ECO:0000256" key="2">
    <source>
        <dbReference type="SAM" id="Phobius"/>
    </source>
</evidence>
<evidence type="ECO:0000256" key="1">
    <source>
        <dbReference type="SAM" id="MobiDB-lite"/>
    </source>
</evidence>
<reference evidence="4" key="1">
    <citation type="submission" date="2022-05" db="EMBL/GenBank/DDBJ databases">
        <title>The Musa troglodytarum L. genome provides insights into the mechanism of non-climacteric behaviour and enrichment of carotenoids.</title>
        <authorList>
            <person name="Wang J."/>
        </authorList>
    </citation>
    <scope>NUCLEOTIDE SEQUENCE</scope>
    <source>
        <tissue evidence="4">Leaf</tissue>
    </source>
</reference>
<dbReference type="Proteomes" id="UP001055439">
    <property type="component" value="Chromosome 6"/>
</dbReference>